<dbReference type="GO" id="GO:0005886">
    <property type="term" value="C:plasma membrane"/>
    <property type="evidence" value="ECO:0007669"/>
    <property type="project" value="TreeGrafter"/>
</dbReference>
<evidence type="ECO:0000313" key="4">
    <source>
        <dbReference type="Proteomes" id="UP000194236"/>
    </source>
</evidence>
<organism evidence="3 4">
    <name type="scientific">Euroglyphus maynei</name>
    <name type="common">Mayne's house dust mite</name>
    <dbReference type="NCBI Taxonomy" id="6958"/>
    <lineage>
        <taxon>Eukaryota</taxon>
        <taxon>Metazoa</taxon>
        <taxon>Ecdysozoa</taxon>
        <taxon>Arthropoda</taxon>
        <taxon>Chelicerata</taxon>
        <taxon>Arachnida</taxon>
        <taxon>Acari</taxon>
        <taxon>Acariformes</taxon>
        <taxon>Sarcoptiformes</taxon>
        <taxon>Astigmata</taxon>
        <taxon>Psoroptidia</taxon>
        <taxon>Analgoidea</taxon>
        <taxon>Pyroglyphidae</taxon>
        <taxon>Pyroglyphinae</taxon>
        <taxon>Euroglyphus</taxon>
    </lineage>
</organism>
<feature type="domain" description="Ig-like" evidence="2">
    <location>
        <begin position="96"/>
        <end position="173"/>
    </location>
</feature>
<reference evidence="3 4" key="1">
    <citation type="submission" date="2017-03" db="EMBL/GenBank/DDBJ databases">
        <title>Genome Survey of Euroglyphus maynei.</title>
        <authorList>
            <person name="Arlian L.G."/>
            <person name="Morgan M.S."/>
            <person name="Rider S.D."/>
        </authorList>
    </citation>
    <scope>NUCLEOTIDE SEQUENCE [LARGE SCALE GENOMIC DNA]</scope>
    <source>
        <strain evidence="3">Arlian Lab</strain>
        <tissue evidence="3">Whole body</tissue>
    </source>
</reference>
<dbReference type="GO" id="GO:0070593">
    <property type="term" value="P:dendrite self-avoidance"/>
    <property type="evidence" value="ECO:0007669"/>
    <property type="project" value="TreeGrafter"/>
</dbReference>
<name>A0A1Y3B0I6_EURMA</name>
<dbReference type="InterPro" id="IPR036179">
    <property type="entry name" value="Ig-like_dom_sf"/>
</dbReference>
<dbReference type="GO" id="GO:0007156">
    <property type="term" value="P:homophilic cell adhesion via plasma membrane adhesion molecules"/>
    <property type="evidence" value="ECO:0007669"/>
    <property type="project" value="TreeGrafter"/>
</dbReference>
<dbReference type="InterPro" id="IPR007110">
    <property type="entry name" value="Ig-like_dom"/>
</dbReference>
<evidence type="ECO:0000313" key="3">
    <source>
        <dbReference type="EMBL" id="OTF74302.1"/>
    </source>
</evidence>
<dbReference type="PANTHER" id="PTHR10075:SF100">
    <property type="entry name" value="FASCICLIN-2"/>
    <property type="match status" value="1"/>
</dbReference>
<evidence type="ECO:0000259" key="2">
    <source>
        <dbReference type="PROSITE" id="PS50835"/>
    </source>
</evidence>
<dbReference type="GO" id="GO:0030424">
    <property type="term" value="C:axon"/>
    <property type="evidence" value="ECO:0007669"/>
    <property type="project" value="TreeGrafter"/>
</dbReference>
<feature type="domain" description="Ig-like" evidence="2">
    <location>
        <begin position="1"/>
        <end position="85"/>
    </location>
</feature>
<evidence type="ECO:0000256" key="1">
    <source>
        <dbReference type="ARBA" id="ARBA00023319"/>
    </source>
</evidence>
<dbReference type="SMART" id="SM00408">
    <property type="entry name" value="IGc2"/>
    <property type="match status" value="2"/>
</dbReference>
<dbReference type="GO" id="GO:0007411">
    <property type="term" value="P:axon guidance"/>
    <property type="evidence" value="ECO:0007669"/>
    <property type="project" value="TreeGrafter"/>
</dbReference>
<dbReference type="InterPro" id="IPR003599">
    <property type="entry name" value="Ig_sub"/>
</dbReference>
<gene>
    <name evidence="3" type="ORF">BLA29_010404</name>
</gene>
<dbReference type="Gene3D" id="2.60.40.10">
    <property type="entry name" value="Immunoglobulins"/>
    <property type="match status" value="2"/>
</dbReference>
<dbReference type="SMART" id="SM00409">
    <property type="entry name" value="IG"/>
    <property type="match status" value="1"/>
</dbReference>
<dbReference type="PANTHER" id="PTHR10075">
    <property type="entry name" value="BASIGIN RELATED"/>
    <property type="match status" value="1"/>
</dbReference>
<keyword evidence="4" id="KW-1185">Reference proteome</keyword>
<dbReference type="AlphaFoldDB" id="A0A1Y3B0I6"/>
<dbReference type="OrthoDB" id="152385at2759"/>
<dbReference type="PROSITE" id="PS50835">
    <property type="entry name" value="IG_LIKE"/>
    <property type="match status" value="2"/>
</dbReference>
<dbReference type="InterPro" id="IPR013783">
    <property type="entry name" value="Ig-like_fold"/>
</dbReference>
<dbReference type="Pfam" id="PF13927">
    <property type="entry name" value="Ig_3"/>
    <property type="match status" value="1"/>
</dbReference>
<dbReference type="Proteomes" id="UP000194236">
    <property type="component" value="Unassembled WGS sequence"/>
</dbReference>
<keyword evidence="1" id="KW-0393">Immunoglobulin domain</keyword>
<dbReference type="EMBL" id="MUJZ01047749">
    <property type="protein sequence ID" value="OTF74302.1"/>
    <property type="molecule type" value="Genomic_DNA"/>
</dbReference>
<comment type="caution">
    <text evidence="3">The sequence shown here is derived from an EMBL/GenBank/DDBJ whole genome shotgun (WGS) entry which is preliminary data.</text>
</comment>
<proteinExistence type="predicted"/>
<accession>A0A1Y3B0I6</accession>
<protein>
    <recommendedName>
        <fullName evidence="2">Ig-like domain-containing protein</fullName>
    </recommendedName>
</protein>
<dbReference type="GO" id="GO:0098632">
    <property type="term" value="F:cell-cell adhesion mediator activity"/>
    <property type="evidence" value="ECO:0007669"/>
    <property type="project" value="TreeGrafter"/>
</dbReference>
<dbReference type="SUPFAM" id="SSF48726">
    <property type="entry name" value="Immunoglobulin"/>
    <property type="match status" value="2"/>
</dbReference>
<dbReference type="InterPro" id="IPR003598">
    <property type="entry name" value="Ig_sub2"/>
</dbReference>
<sequence length="183" mass="19833">MSPEYLVADMTSTATFVCNVSQGQPLSIMWVKDGQSIMVAGTSSATNTGGRIRLIEPHVLNIRSVVREDAGCYQCIVQAEDYSIQATGELKLGDSPPVFVDTFTEGLVFEQGSQISLKCSASSTLLPQIRWFLDGQPIDGYAPRRLTTADFVKSSGHVVSFVNITNAKVTDGGQVNNFQQIYS</sequence>